<evidence type="ECO:0000256" key="2">
    <source>
        <dbReference type="ARBA" id="ARBA00005375"/>
    </source>
</evidence>
<keyword evidence="3" id="KW-0732">Signal</keyword>
<dbReference type="InterPro" id="IPR000560">
    <property type="entry name" value="His_Pase_clade-2"/>
</dbReference>
<evidence type="ECO:0000313" key="5">
    <source>
        <dbReference type="WBParaSite" id="sdigi.contig84.g3943.t1"/>
    </source>
</evidence>
<dbReference type="AlphaFoldDB" id="A0A915Q7K3"/>
<evidence type="ECO:0000256" key="3">
    <source>
        <dbReference type="SAM" id="SignalP"/>
    </source>
</evidence>
<dbReference type="InterPro" id="IPR050645">
    <property type="entry name" value="Histidine_acid_phosphatase"/>
</dbReference>
<comment type="catalytic activity">
    <reaction evidence="1">
        <text>a phosphate monoester + H2O = an alcohol + phosphate</text>
        <dbReference type="Rhea" id="RHEA:15017"/>
        <dbReference type="ChEBI" id="CHEBI:15377"/>
        <dbReference type="ChEBI" id="CHEBI:30879"/>
        <dbReference type="ChEBI" id="CHEBI:43474"/>
        <dbReference type="ChEBI" id="CHEBI:67140"/>
        <dbReference type="EC" id="3.1.3.2"/>
    </reaction>
</comment>
<dbReference type="Proteomes" id="UP000887581">
    <property type="component" value="Unplaced"/>
</dbReference>
<sequence>MLAVLHLFVPLLPCIVNDVFVLGSTDLKADLIYVQAVWRHGDRAPHQLPYPNDRNNASTWPRGWSQLTNVGMKQLYELGRFFRKRYDGYIAEFNPAEVRIIASRSDRAIVSAQAMLRGFFPAKNTLMQWLKDEQWQPIPFHIETIERNKALLHPTLHRCLRYDQLVENGATTIDDAMMHRYANVVHFLANATGIGEALTFDRIAALIDIQREIFHQFPQPAWVYRKWPQYQNRSTIDIIIEFKRLIQISKYNTPEKARLKGGLLLSEILHRFQNVSEGIGAEASKMLLYSAHDATILALQNALNVSNGLLVPYSACLIMELYRTEENETIVKILYKNETENANAYELFVPGCSTPCTLDHLVRLCAATTLDTLDDLRKVIRLPVKIGKLRTKYHGPQIMASACDEKEFPEHNHISNSVNNNTVSSNAIEHSMRVTFPILFGLVLIASPIESRIPSIFDRGKIISRRSRSCTMLK</sequence>
<evidence type="ECO:0000313" key="4">
    <source>
        <dbReference type="Proteomes" id="UP000887581"/>
    </source>
</evidence>
<keyword evidence="4" id="KW-1185">Reference proteome</keyword>
<dbReference type="PANTHER" id="PTHR11567:SF210">
    <property type="entry name" value="ACID PHOSPHATASE 5-RELATED"/>
    <property type="match status" value="1"/>
</dbReference>
<evidence type="ECO:0000256" key="1">
    <source>
        <dbReference type="ARBA" id="ARBA00000032"/>
    </source>
</evidence>
<dbReference type="InterPro" id="IPR033379">
    <property type="entry name" value="Acid_Pase_AS"/>
</dbReference>
<comment type="similarity">
    <text evidence="2">Belongs to the histidine acid phosphatase family.</text>
</comment>
<dbReference type="InterPro" id="IPR029033">
    <property type="entry name" value="His_PPase_superfam"/>
</dbReference>
<organism evidence="4 5">
    <name type="scientific">Setaria digitata</name>
    <dbReference type="NCBI Taxonomy" id="48799"/>
    <lineage>
        <taxon>Eukaryota</taxon>
        <taxon>Metazoa</taxon>
        <taxon>Ecdysozoa</taxon>
        <taxon>Nematoda</taxon>
        <taxon>Chromadorea</taxon>
        <taxon>Rhabditida</taxon>
        <taxon>Spirurina</taxon>
        <taxon>Spiruromorpha</taxon>
        <taxon>Filarioidea</taxon>
        <taxon>Setariidae</taxon>
        <taxon>Setaria</taxon>
    </lineage>
</organism>
<dbReference type="WBParaSite" id="sdigi.contig84.g3943.t1">
    <property type="protein sequence ID" value="sdigi.contig84.g3943.t1"/>
    <property type="gene ID" value="sdigi.contig84.g3943"/>
</dbReference>
<accession>A0A915Q7K3</accession>
<proteinExistence type="inferred from homology"/>
<dbReference type="PANTHER" id="PTHR11567">
    <property type="entry name" value="ACID PHOSPHATASE-RELATED"/>
    <property type="match status" value="1"/>
</dbReference>
<dbReference type="PROSITE" id="PS00616">
    <property type="entry name" value="HIS_ACID_PHOSPHAT_1"/>
    <property type="match status" value="1"/>
</dbReference>
<dbReference type="PROSITE" id="PS00778">
    <property type="entry name" value="HIS_ACID_PHOSPHAT_2"/>
    <property type="match status" value="1"/>
</dbReference>
<name>A0A915Q7K3_9BILA</name>
<dbReference type="SUPFAM" id="SSF53254">
    <property type="entry name" value="Phosphoglycerate mutase-like"/>
    <property type="match status" value="1"/>
</dbReference>
<feature type="chain" id="PRO_5038010183" evidence="3">
    <location>
        <begin position="17"/>
        <end position="474"/>
    </location>
</feature>
<dbReference type="CDD" id="cd07061">
    <property type="entry name" value="HP_HAP_like"/>
    <property type="match status" value="1"/>
</dbReference>
<dbReference type="GO" id="GO:0003993">
    <property type="term" value="F:acid phosphatase activity"/>
    <property type="evidence" value="ECO:0007669"/>
    <property type="project" value="UniProtKB-EC"/>
</dbReference>
<dbReference type="Pfam" id="PF00328">
    <property type="entry name" value="His_Phos_2"/>
    <property type="match status" value="1"/>
</dbReference>
<feature type="signal peptide" evidence="3">
    <location>
        <begin position="1"/>
        <end position="16"/>
    </location>
</feature>
<protein>
    <submittedName>
        <fullName evidence="5">Uncharacterized protein</fullName>
    </submittedName>
</protein>
<reference evidence="5" key="1">
    <citation type="submission" date="2022-11" db="UniProtKB">
        <authorList>
            <consortium name="WormBaseParasite"/>
        </authorList>
    </citation>
    <scope>IDENTIFICATION</scope>
</reference>
<dbReference type="Gene3D" id="3.40.50.1240">
    <property type="entry name" value="Phosphoglycerate mutase-like"/>
    <property type="match status" value="1"/>
</dbReference>